<proteinExistence type="predicted"/>
<reference evidence="1 2" key="1">
    <citation type="journal article" date="2013" name="Genome Biol. Evol.">
        <title>Genomic makeup of the marine flavobacterium Nonlabens (Donghaeana) dokdonensis DSW-6 and identification of a novel class of rhodopsins.</title>
        <authorList>
            <person name="Kwon S.K."/>
            <person name="Kim B.K."/>
            <person name="Song J.Y."/>
            <person name="Kwak M.J."/>
            <person name="Lee C.H."/>
            <person name="Yoon J.H."/>
            <person name="Oh T.K."/>
            <person name="Kim J.F."/>
        </authorList>
    </citation>
    <scope>NUCLEOTIDE SEQUENCE [LARGE SCALE GENOMIC DNA]</scope>
    <source>
        <strain evidence="2">DSM 17205 / KCTC 12402 / DSW-6</strain>
    </source>
</reference>
<dbReference type="KEGG" id="ndo:DDD_0874"/>
<dbReference type="AlphaFoldDB" id="L7W728"/>
<organism evidence="1 2">
    <name type="scientific">Nonlabens dokdonensis (strain DSM 17205 / KCTC 12402 / DSW-6)</name>
    <name type="common">Donghaeana dokdonensis</name>
    <dbReference type="NCBI Taxonomy" id="592029"/>
    <lineage>
        <taxon>Bacteria</taxon>
        <taxon>Pseudomonadati</taxon>
        <taxon>Bacteroidota</taxon>
        <taxon>Flavobacteriia</taxon>
        <taxon>Flavobacteriales</taxon>
        <taxon>Flavobacteriaceae</taxon>
        <taxon>Nonlabens</taxon>
    </lineage>
</organism>
<dbReference type="Proteomes" id="UP000011173">
    <property type="component" value="Chromosome"/>
</dbReference>
<gene>
    <name evidence="1" type="ordered locus">DDD_0874</name>
</gene>
<protein>
    <submittedName>
        <fullName evidence="1">Uncharacterized protein</fullName>
    </submittedName>
</protein>
<dbReference type="HOGENOM" id="CLU_3273523_0_0_10"/>
<evidence type="ECO:0000313" key="1">
    <source>
        <dbReference type="EMBL" id="AGC76002.1"/>
    </source>
</evidence>
<dbReference type="PATRIC" id="fig|592029.3.peg.866"/>
<name>L7W728_NONDD</name>
<accession>L7W728</accession>
<dbReference type="EMBL" id="CP001397">
    <property type="protein sequence ID" value="AGC76002.1"/>
    <property type="molecule type" value="Genomic_DNA"/>
</dbReference>
<sequence>MPFCLFLFRFRESGFMKLISRIYFLIIDYTIARISSSRMMR</sequence>
<evidence type="ECO:0000313" key="2">
    <source>
        <dbReference type="Proteomes" id="UP000011173"/>
    </source>
</evidence>